<keyword evidence="1 3" id="KW-0378">Hydrolase</keyword>
<keyword evidence="4" id="KW-1185">Reference proteome</keyword>
<organism evidence="3 4">
    <name type="scientific">Brevibacillus choshinensis</name>
    <dbReference type="NCBI Taxonomy" id="54911"/>
    <lineage>
        <taxon>Bacteria</taxon>
        <taxon>Bacillati</taxon>
        <taxon>Bacillota</taxon>
        <taxon>Bacilli</taxon>
        <taxon>Bacillales</taxon>
        <taxon>Paenibacillaceae</taxon>
        <taxon>Brevibacillus</taxon>
    </lineage>
</organism>
<evidence type="ECO:0000313" key="3">
    <source>
        <dbReference type="EMBL" id="KQL45889.1"/>
    </source>
</evidence>
<dbReference type="PANTHER" id="PTHR43674">
    <property type="entry name" value="NITRILASE C965.09-RELATED"/>
    <property type="match status" value="1"/>
</dbReference>
<dbReference type="SUPFAM" id="SSF56317">
    <property type="entry name" value="Carbon-nitrogen hydrolase"/>
    <property type="match status" value="1"/>
</dbReference>
<protein>
    <submittedName>
        <fullName evidence="3">Carbon-nitrogen hydrolase</fullName>
    </submittedName>
</protein>
<dbReference type="EMBL" id="LJJB01000010">
    <property type="protein sequence ID" value="KQL45889.1"/>
    <property type="molecule type" value="Genomic_DNA"/>
</dbReference>
<evidence type="ECO:0000259" key="2">
    <source>
        <dbReference type="PROSITE" id="PS50263"/>
    </source>
</evidence>
<dbReference type="PANTHER" id="PTHR43674:SF2">
    <property type="entry name" value="BETA-UREIDOPROPIONASE"/>
    <property type="match status" value="1"/>
</dbReference>
<accession>A0ABR5N5H2</accession>
<dbReference type="Gene3D" id="3.60.110.10">
    <property type="entry name" value="Carbon-nitrogen hydrolase"/>
    <property type="match status" value="1"/>
</dbReference>
<sequence length="251" mass="28101">MRIGLAQARFPQSLADGITIVKQMIGQASEQYCDVVCFPESIIPGLRGVGYEVEKYDHTLMTSALEEICAIAKQNQVTVILPTEWRDEDGLHLVAFVISETGEILGYQTKNQIDPEEDQFDYVPGKGRLLFERKDVTFGIVICHEGWRYPETVRWAARKGAHIVFHPQFTGQVANPEFYKGAMVGRSLENNIYFASVNYALEHQGSTTTLVSPTGEKLSVIPENAEGLLVWDIDPAQAHGLLAKRFHSELF</sequence>
<gene>
    <name evidence="3" type="ORF">AN963_12745</name>
</gene>
<dbReference type="CDD" id="cd07197">
    <property type="entry name" value="nitrilase"/>
    <property type="match status" value="1"/>
</dbReference>
<dbReference type="Pfam" id="PF00795">
    <property type="entry name" value="CN_hydrolase"/>
    <property type="match status" value="1"/>
</dbReference>
<proteinExistence type="predicted"/>
<feature type="domain" description="CN hydrolase" evidence="2">
    <location>
        <begin position="1"/>
        <end position="235"/>
    </location>
</feature>
<dbReference type="Proteomes" id="UP000051063">
    <property type="component" value="Unassembled WGS sequence"/>
</dbReference>
<dbReference type="InterPro" id="IPR003010">
    <property type="entry name" value="C-N_Hydrolase"/>
</dbReference>
<comment type="caution">
    <text evidence="3">The sequence shown here is derived from an EMBL/GenBank/DDBJ whole genome shotgun (WGS) entry which is preliminary data.</text>
</comment>
<dbReference type="RefSeq" id="WP_055744957.1">
    <property type="nucleotide sequence ID" value="NZ_LJJB01000010.1"/>
</dbReference>
<evidence type="ECO:0000256" key="1">
    <source>
        <dbReference type="ARBA" id="ARBA00022801"/>
    </source>
</evidence>
<reference evidence="3 4" key="1">
    <citation type="submission" date="2015-09" db="EMBL/GenBank/DDBJ databases">
        <title>Genome sequencing project for genomic taxonomy and phylogenomics of Bacillus-like bacteria.</title>
        <authorList>
            <person name="Liu B."/>
            <person name="Wang J."/>
            <person name="Zhu Y."/>
            <person name="Liu G."/>
            <person name="Chen Q."/>
            <person name="Chen Z."/>
            <person name="Lan J."/>
            <person name="Che J."/>
            <person name="Ge C."/>
            <person name="Shi H."/>
            <person name="Pan Z."/>
            <person name="Liu X."/>
        </authorList>
    </citation>
    <scope>NUCLEOTIDE SEQUENCE [LARGE SCALE GENOMIC DNA]</scope>
    <source>
        <strain evidence="3 4">DSM 8552</strain>
    </source>
</reference>
<dbReference type="PROSITE" id="PS50263">
    <property type="entry name" value="CN_HYDROLASE"/>
    <property type="match status" value="1"/>
</dbReference>
<name>A0ABR5N5H2_BRECH</name>
<dbReference type="InterPro" id="IPR036526">
    <property type="entry name" value="C-N_Hydrolase_sf"/>
</dbReference>
<evidence type="ECO:0000313" key="4">
    <source>
        <dbReference type="Proteomes" id="UP000051063"/>
    </source>
</evidence>
<dbReference type="InterPro" id="IPR050345">
    <property type="entry name" value="Aliph_Amidase/BUP"/>
</dbReference>
<dbReference type="GO" id="GO:0016787">
    <property type="term" value="F:hydrolase activity"/>
    <property type="evidence" value="ECO:0007669"/>
    <property type="project" value="UniProtKB-KW"/>
</dbReference>